<reference evidence="1" key="1">
    <citation type="journal article" date="2000" name="Appl. Environ. Microbiol.">
        <title>Characterization of AbiR, a novel multicomponent abortive infection mechanism encoded by plasmid pKR223 of Lactococcus lactis subsp. lactis KR2.</title>
        <authorList>
            <person name="Twomey D.P."/>
            <person name="de Urraza P.J."/>
            <person name="McKay L.L."/>
            <person name="O'Sullivan D.J."/>
        </authorList>
    </citation>
    <scope>NUCLEOTIDE SEQUENCE</scope>
    <source>
        <plasmid evidence="1">pKR223</plasmid>
    </source>
</reference>
<accession>Q9KJ10</accession>
<dbReference type="EMBL" id="AF216814">
    <property type="protein sequence ID" value="AAF75618.1"/>
    <property type="molecule type" value="Genomic_DNA"/>
</dbReference>
<dbReference type="AlphaFoldDB" id="Q9KJ10"/>
<proteinExistence type="predicted"/>
<sequence>MNLLELKLGEPVSSKKLAIQGMTKICDVYRIPIEHLIYNKKNGRIATYVSQFIDEGNEFPMGDNEAFNKIIEDYIEKSNPDALKKTKANIKIMSQTEPAVVLANGVVLDGNRRFTSLRQLSREGAGAEFSYLEAVILENGNYTEKDIKRLELNLQHAVESKVDYNPIDRLVDIYRDLIEEGGTFSPEEYARETQMTLNKVEEEIAIANLMVEYLDYVRQPLKFYIARDQKIDGPIREIYKILKSKNIDLDRIEDIKEFLFLNILSLGGDISRRIREIRSVIEDGKLSTELFNELDESQILDDANDYFEDEKTKELVSSTKVLNLDKGIKTAITQVTENYVESKKLSNAQNQPVEMLKKAQNIIKEIDKDAVERMNSELQANFISIVEKIQSELNGLSS</sequence>
<keyword evidence="1" id="KW-0614">Plasmid</keyword>
<name>Q9KJ10_LACLL</name>
<organism evidence="1">
    <name type="scientific">Lactococcus lactis subsp. lactis bv. diacetylactis</name>
    <dbReference type="NCBI Taxonomy" id="44688"/>
    <lineage>
        <taxon>Bacteria</taxon>
        <taxon>Bacillati</taxon>
        <taxon>Bacillota</taxon>
        <taxon>Bacilli</taxon>
        <taxon>Lactobacillales</taxon>
        <taxon>Streptococcaceae</taxon>
        <taxon>Lactococcus</taxon>
    </lineage>
</organism>
<evidence type="ECO:0000313" key="1">
    <source>
        <dbReference type="EMBL" id="AAF75618.1"/>
    </source>
</evidence>
<geneLocation type="plasmid" evidence="1">
    <name>pKR223</name>
</geneLocation>
<protein>
    <submittedName>
        <fullName evidence="1">Uncharacterized protein</fullName>
    </submittedName>
</protein>